<accession>A0ABQ0A6B6</accession>
<comment type="caution">
    <text evidence="1">The sequence shown here is derived from an EMBL/GenBank/DDBJ whole genome shotgun (WGS) entry which is preliminary data.</text>
</comment>
<reference evidence="1 2" key="1">
    <citation type="submission" date="2024-04" db="EMBL/GenBank/DDBJ databases">
        <title>Draft genome sequence of Sessilibacter corallicola NBRC 116591.</title>
        <authorList>
            <person name="Miyakawa T."/>
            <person name="Kusuya Y."/>
            <person name="Miura T."/>
        </authorList>
    </citation>
    <scope>NUCLEOTIDE SEQUENCE [LARGE SCALE GENOMIC DNA]</scope>
    <source>
        <strain evidence="1 2">KU-00831-HH</strain>
    </source>
</reference>
<evidence type="ECO:0000313" key="1">
    <source>
        <dbReference type="EMBL" id="GAA6167191.1"/>
    </source>
</evidence>
<organism evidence="1 2">
    <name type="scientific">Sessilibacter corallicola</name>
    <dbReference type="NCBI Taxonomy" id="2904075"/>
    <lineage>
        <taxon>Bacteria</taxon>
        <taxon>Pseudomonadati</taxon>
        <taxon>Pseudomonadota</taxon>
        <taxon>Gammaproteobacteria</taxon>
        <taxon>Cellvibrionales</taxon>
        <taxon>Cellvibrionaceae</taxon>
        <taxon>Sessilibacter</taxon>
    </lineage>
</organism>
<name>A0ABQ0A6B6_9GAMM</name>
<keyword evidence="2" id="KW-1185">Reference proteome</keyword>
<gene>
    <name evidence="1" type="ORF">NBRC116591_10010</name>
</gene>
<dbReference type="EMBL" id="BAABWN010000003">
    <property type="protein sequence ID" value="GAA6167191.1"/>
    <property type="molecule type" value="Genomic_DNA"/>
</dbReference>
<protein>
    <submittedName>
        <fullName evidence="1">Uncharacterized protein</fullName>
    </submittedName>
</protein>
<sequence>MDDDGVWLYSGIKRYTPIETSIMTKYLYLKTDEFSSNEDMANYFVAKLSEKGLKLEKPIDAGFMCSVVSRIDDERVVFYMGKNQEPSSPALWQIWPEQKIPFFKVVFGKANRTPEDKARVILEEVVHAIESASDIGWAK</sequence>
<evidence type="ECO:0000313" key="2">
    <source>
        <dbReference type="Proteomes" id="UP001465153"/>
    </source>
</evidence>
<proteinExistence type="predicted"/>
<dbReference type="Proteomes" id="UP001465153">
    <property type="component" value="Unassembled WGS sequence"/>
</dbReference>